<feature type="transmembrane region" description="Helical" evidence="5">
    <location>
        <begin position="123"/>
        <end position="153"/>
    </location>
</feature>
<proteinExistence type="predicted"/>
<feature type="transmembrane region" description="Helical" evidence="5">
    <location>
        <begin position="41"/>
        <end position="58"/>
    </location>
</feature>
<evidence type="ECO:0000256" key="4">
    <source>
        <dbReference type="ARBA" id="ARBA00023136"/>
    </source>
</evidence>
<reference evidence="6 7" key="1">
    <citation type="submission" date="2018-12" db="EMBL/GenBank/DDBJ databases">
        <title>Complete genome sequencing of Tabrizicola sp. K13M18.</title>
        <authorList>
            <person name="Bae J.-W."/>
        </authorList>
    </citation>
    <scope>NUCLEOTIDE SEQUENCE [LARGE SCALE GENOMIC DNA]</scope>
    <source>
        <strain evidence="6 7">K13M18</strain>
    </source>
</reference>
<evidence type="ECO:0000256" key="3">
    <source>
        <dbReference type="ARBA" id="ARBA00022989"/>
    </source>
</evidence>
<gene>
    <name evidence="6" type="ORF">EI545_00935</name>
</gene>
<evidence type="ECO:0000256" key="1">
    <source>
        <dbReference type="ARBA" id="ARBA00004141"/>
    </source>
</evidence>
<comment type="subcellular location">
    <subcellularLocation>
        <location evidence="1">Membrane</location>
        <topology evidence="1">Multi-pass membrane protein</topology>
    </subcellularLocation>
</comment>
<dbReference type="GO" id="GO:0016020">
    <property type="term" value="C:membrane"/>
    <property type="evidence" value="ECO:0007669"/>
    <property type="project" value="UniProtKB-SubCell"/>
</dbReference>
<dbReference type="EMBL" id="CP034328">
    <property type="protein sequence ID" value="AZL57532.1"/>
    <property type="molecule type" value="Genomic_DNA"/>
</dbReference>
<evidence type="ECO:0000256" key="5">
    <source>
        <dbReference type="SAM" id="Phobius"/>
    </source>
</evidence>
<keyword evidence="2 5" id="KW-0812">Transmembrane</keyword>
<keyword evidence="3 5" id="KW-1133">Transmembrane helix</keyword>
<feature type="transmembrane region" description="Helical" evidence="5">
    <location>
        <begin position="65"/>
        <end position="84"/>
    </location>
</feature>
<evidence type="ECO:0000313" key="7">
    <source>
        <dbReference type="Proteomes" id="UP000282002"/>
    </source>
</evidence>
<dbReference type="Pfam" id="PF02600">
    <property type="entry name" value="DsbB"/>
    <property type="match status" value="1"/>
</dbReference>
<dbReference type="SUPFAM" id="SSF158442">
    <property type="entry name" value="DsbB-like"/>
    <property type="match status" value="1"/>
</dbReference>
<dbReference type="InterPro" id="IPR003752">
    <property type="entry name" value="DiS_bond_form_DsbB/BdbC"/>
</dbReference>
<dbReference type="KEGG" id="taw:EI545_00935"/>
<dbReference type="Gene3D" id="1.20.1550.10">
    <property type="entry name" value="DsbB-like"/>
    <property type="match status" value="1"/>
</dbReference>
<name>A0A3S8U1P8_9RHOB</name>
<dbReference type="AlphaFoldDB" id="A0A3S8U1P8"/>
<dbReference type="PIRSF" id="PIRSF033913">
    <property type="entry name" value="S-S_format_DsbB"/>
    <property type="match status" value="1"/>
</dbReference>
<dbReference type="InterPro" id="IPR023380">
    <property type="entry name" value="DsbB-like_sf"/>
</dbReference>
<accession>A0A3S8U1P8</accession>
<evidence type="ECO:0000313" key="6">
    <source>
        <dbReference type="EMBL" id="AZL57532.1"/>
    </source>
</evidence>
<organism evidence="6 7">
    <name type="scientific">Tabrizicola piscis</name>
    <dbReference type="NCBI Taxonomy" id="2494374"/>
    <lineage>
        <taxon>Bacteria</taxon>
        <taxon>Pseudomonadati</taxon>
        <taxon>Pseudomonadota</taxon>
        <taxon>Alphaproteobacteria</taxon>
        <taxon>Rhodobacterales</taxon>
        <taxon>Paracoccaceae</taxon>
        <taxon>Tabrizicola</taxon>
    </lineage>
</organism>
<dbReference type="Proteomes" id="UP000282002">
    <property type="component" value="Chromosome"/>
</dbReference>
<keyword evidence="4 5" id="KW-0472">Membrane</keyword>
<dbReference type="RefSeq" id="WP_125323720.1">
    <property type="nucleotide sequence ID" value="NZ_CP034328.1"/>
</dbReference>
<protein>
    <submittedName>
        <fullName evidence="6">Disulfide bond formation protein B</fullName>
    </submittedName>
</protein>
<keyword evidence="7" id="KW-1185">Reference proteome</keyword>
<dbReference type="GO" id="GO:0006457">
    <property type="term" value="P:protein folding"/>
    <property type="evidence" value="ECO:0007669"/>
    <property type="project" value="InterPro"/>
</dbReference>
<evidence type="ECO:0000256" key="2">
    <source>
        <dbReference type="ARBA" id="ARBA00022692"/>
    </source>
</evidence>
<dbReference type="InterPro" id="IPR024199">
    <property type="entry name" value="Uncharacterised_DsbB"/>
</dbReference>
<dbReference type="GO" id="GO:0015035">
    <property type="term" value="F:protein-disulfide reductase activity"/>
    <property type="evidence" value="ECO:0007669"/>
    <property type="project" value="InterPro"/>
</dbReference>
<dbReference type="OrthoDB" id="9808637at2"/>
<sequence>MTFNHRSLTQIATLGSGALLAGAFAFQYIGGLAPCQLCLWQRWPHAAAILIGAVVLLTGWRPLAWLGALAALATAGIGLFHVGVEQLWWEGLASCTAGSITGISAADLLNPAVDVAAPVRCDAIAWAMFGISMAGWNALLSLGLAGVWVAAALRKD</sequence>